<accession>A0A6J6H8N3</accession>
<sequence>MNTKASLRLLVAMTFGSIGLISCGVDPTVTETGTPVAQVSNKITGSVQEWKVNVSATKAEAGEVIFAMANYGSIKHEFLVTKTSYEPGKIPLGADDRFDEEDKGISVIDEISEWDVNEAKVLTVKLEVGTYELLCNIAGHYGNGMHTTFTVS</sequence>
<evidence type="ECO:0000313" key="2">
    <source>
        <dbReference type="EMBL" id="CAB4608883.1"/>
    </source>
</evidence>
<protein>
    <submittedName>
        <fullName evidence="2">Unannotated protein</fullName>
    </submittedName>
</protein>
<dbReference type="InterPro" id="IPR008972">
    <property type="entry name" value="Cupredoxin"/>
</dbReference>
<dbReference type="GO" id="GO:0046872">
    <property type="term" value="F:metal ion binding"/>
    <property type="evidence" value="ECO:0007669"/>
    <property type="project" value="UniProtKB-KW"/>
</dbReference>
<reference evidence="2" key="1">
    <citation type="submission" date="2020-05" db="EMBL/GenBank/DDBJ databases">
        <authorList>
            <person name="Chiriac C."/>
            <person name="Salcher M."/>
            <person name="Ghai R."/>
            <person name="Kavagutti S V."/>
        </authorList>
    </citation>
    <scope>NUCLEOTIDE SEQUENCE</scope>
</reference>
<name>A0A6J6H8N3_9ZZZZ</name>
<dbReference type="PROSITE" id="PS00079">
    <property type="entry name" value="MULTICOPPER_OXIDASE1"/>
    <property type="match status" value="1"/>
</dbReference>
<dbReference type="Gene3D" id="2.60.40.420">
    <property type="entry name" value="Cupredoxins - blue copper proteins"/>
    <property type="match status" value="1"/>
</dbReference>
<dbReference type="InterPro" id="IPR033138">
    <property type="entry name" value="Cu_oxidase_CS"/>
</dbReference>
<organism evidence="2">
    <name type="scientific">freshwater metagenome</name>
    <dbReference type="NCBI Taxonomy" id="449393"/>
    <lineage>
        <taxon>unclassified sequences</taxon>
        <taxon>metagenomes</taxon>
        <taxon>ecological metagenomes</taxon>
    </lineage>
</organism>
<dbReference type="SUPFAM" id="SSF49503">
    <property type="entry name" value="Cupredoxins"/>
    <property type="match status" value="1"/>
</dbReference>
<keyword evidence="1" id="KW-0479">Metal-binding</keyword>
<dbReference type="EMBL" id="CAEZUL010000175">
    <property type="protein sequence ID" value="CAB4608883.1"/>
    <property type="molecule type" value="Genomic_DNA"/>
</dbReference>
<dbReference type="AlphaFoldDB" id="A0A6J6H8N3"/>
<proteinExistence type="predicted"/>
<gene>
    <name evidence="2" type="ORF">UFOPK1808_01236</name>
</gene>
<dbReference type="PROSITE" id="PS51257">
    <property type="entry name" value="PROKAR_LIPOPROTEIN"/>
    <property type="match status" value="1"/>
</dbReference>
<evidence type="ECO:0000256" key="1">
    <source>
        <dbReference type="ARBA" id="ARBA00022723"/>
    </source>
</evidence>